<evidence type="ECO:0000313" key="2">
    <source>
        <dbReference type="EMBL" id="CAG9981980.1"/>
    </source>
</evidence>
<dbReference type="PANTHER" id="PTHR37845:SF1">
    <property type="entry name" value="SEQUENCE ORPHAN"/>
    <property type="match status" value="1"/>
</dbReference>
<comment type="caution">
    <text evidence="2">The sequence shown here is derived from an EMBL/GenBank/DDBJ whole genome shotgun (WGS) entry which is preliminary data.</text>
</comment>
<dbReference type="PANTHER" id="PTHR37845">
    <property type="entry name" value="SEQUENCE ORPHAN"/>
    <property type="match status" value="1"/>
</dbReference>
<dbReference type="Proteomes" id="UP000754883">
    <property type="component" value="Unassembled WGS sequence"/>
</dbReference>
<feature type="transmembrane region" description="Helical" evidence="1">
    <location>
        <begin position="20"/>
        <end position="42"/>
    </location>
</feature>
<sequence length="275" mass="29766">MSTAEGHQHDATRSSRLFRALAGDAVAGFVSATLISPIVAVIDRSMVEKVSINQPLLTGMRRNGIAALTHPGCFLFGRPFGLVWALYAGTYVVANGTETLGDEFKMAAVGTVTFFTTMLVNVPLGVWKDVSYARLFAAIDPNKKITSIIPKTPKSVTATFLFRDALTIFGSFTLAPGVSSLIPDHLAANPHTKAVVSQLTVPIFSQLAASPVHLLGLDLYNRQQHIPLRTRASQIRKDLPSVTVLRCLRIIPAFGIGCVANMEARPFFQKLFSDL</sequence>
<evidence type="ECO:0000256" key="1">
    <source>
        <dbReference type="SAM" id="Phobius"/>
    </source>
</evidence>
<dbReference type="OrthoDB" id="275936at2759"/>
<dbReference type="InterPro" id="IPR038781">
    <property type="entry name" value="C365.16-ike"/>
</dbReference>
<dbReference type="AlphaFoldDB" id="A0A9N9U8X9"/>
<reference evidence="2" key="1">
    <citation type="submission" date="2021-10" db="EMBL/GenBank/DDBJ databases">
        <authorList>
            <person name="Piombo E."/>
        </authorList>
    </citation>
    <scope>NUCLEOTIDE SEQUENCE</scope>
</reference>
<keyword evidence="1" id="KW-0812">Transmembrane</keyword>
<accession>A0A9N9U8X9</accession>
<dbReference type="EMBL" id="CABFNO020001328">
    <property type="protein sequence ID" value="CAG9981980.1"/>
    <property type="molecule type" value="Genomic_DNA"/>
</dbReference>
<evidence type="ECO:0000313" key="3">
    <source>
        <dbReference type="Proteomes" id="UP000754883"/>
    </source>
</evidence>
<name>A0A9N9U8X9_9HYPO</name>
<keyword evidence="3" id="KW-1185">Reference proteome</keyword>
<keyword evidence="1" id="KW-0472">Membrane</keyword>
<gene>
    <name evidence="2" type="ORF">CBYS24578_00009546</name>
</gene>
<feature type="transmembrane region" description="Helical" evidence="1">
    <location>
        <begin position="107"/>
        <end position="127"/>
    </location>
</feature>
<protein>
    <submittedName>
        <fullName evidence="2">Uncharacterized protein</fullName>
    </submittedName>
</protein>
<dbReference type="GO" id="GO:0005739">
    <property type="term" value="C:mitochondrion"/>
    <property type="evidence" value="ECO:0007669"/>
    <property type="project" value="TreeGrafter"/>
</dbReference>
<keyword evidence="1" id="KW-1133">Transmembrane helix</keyword>
<organism evidence="2 3">
    <name type="scientific">Clonostachys byssicola</name>
    <dbReference type="NCBI Taxonomy" id="160290"/>
    <lineage>
        <taxon>Eukaryota</taxon>
        <taxon>Fungi</taxon>
        <taxon>Dikarya</taxon>
        <taxon>Ascomycota</taxon>
        <taxon>Pezizomycotina</taxon>
        <taxon>Sordariomycetes</taxon>
        <taxon>Hypocreomycetidae</taxon>
        <taxon>Hypocreales</taxon>
        <taxon>Bionectriaceae</taxon>
        <taxon>Clonostachys</taxon>
    </lineage>
</organism>
<proteinExistence type="predicted"/>
<feature type="transmembrane region" description="Helical" evidence="1">
    <location>
        <begin position="63"/>
        <end position="87"/>
    </location>
</feature>